<evidence type="ECO:0000313" key="2">
    <source>
        <dbReference type="EMBL" id="EPJ27507.1"/>
    </source>
</evidence>
<keyword evidence="1" id="KW-1133">Transmembrane helix</keyword>
<keyword evidence="3" id="KW-1185">Reference proteome</keyword>
<proteinExistence type="predicted"/>
<comment type="caution">
    <text evidence="2">The sequence shown here is derived from an EMBL/GenBank/DDBJ whole genome shotgun (WGS) entry which is preliminary data.</text>
</comment>
<organism evidence="2 3">
    <name type="scientific">Chlamydia psittaci 99DC5</name>
    <dbReference type="NCBI Taxonomy" id="1112251"/>
    <lineage>
        <taxon>Bacteria</taxon>
        <taxon>Pseudomonadati</taxon>
        <taxon>Chlamydiota</taxon>
        <taxon>Chlamydiia</taxon>
        <taxon>Chlamydiales</taxon>
        <taxon>Chlamydiaceae</taxon>
        <taxon>Chlamydia/Chlamydophila group</taxon>
        <taxon>Chlamydia</taxon>
    </lineage>
</organism>
<evidence type="ECO:0000313" key="3">
    <source>
        <dbReference type="Proteomes" id="UP000014627"/>
    </source>
</evidence>
<dbReference type="InterPro" id="IPR006974">
    <property type="entry name" value="DUF648"/>
</dbReference>
<reference evidence="2 3" key="1">
    <citation type="submission" date="2013-04" db="EMBL/GenBank/DDBJ databases">
        <title>Genome sequence of Chlamydia psittaci 99DC5.</title>
        <authorList>
            <person name="Huot-Creasy H."/>
            <person name="McCracken C.L."/>
            <person name="Humphries M."/>
            <person name="Sachse K."/>
            <person name="Laroucau K."/>
            <person name="Bavoil P."/>
            <person name="Myers G.S."/>
        </authorList>
    </citation>
    <scope>NUCLEOTIDE SEQUENCE [LARGE SCALE GENOMIC DNA]</scope>
    <source>
        <strain evidence="2 3">99DC5</strain>
    </source>
</reference>
<keyword evidence="1" id="KW-0472">Membrane</keyword>
<dbReference type="Pfam" id="PF04890">
    <property type="entry name" value="DUF648"/>
    <property type="match status" value="1"/>
</dbReference>
<keyword evidence="1" id="KW-0812">Transmembrane</keyword>
<dbReference type="EMBL" id="ATLC01000054">
    <property type="protein sequence ID" value="EPJ27507.1"/>
    <property type="molecule type" value="Genomic_DNA"/>
</dbReference>
<protein>
    <submittedName>
        <fullName evidence="2">Uncharacterized protein</fullName>
    </submittedName>
</protein>
<accession>A0ABP2X3F2</accession>
<feature type="transmembrane region" description="Helical" evidence="1">
    <location>
        <begin position="64"/>
        <end position="86"/>
    </location>
</feature>
<dbReference type="Proteomes" id="UP000014627">
    <property type="component" value="Unassembled WGS sequence"/>
</dbReference>
<sequence>MGGKMSCFIFSNYSRPTPLEKTVSFLDSCFYFGGEQSYIVGRDPLNRAWSLTFPGRALATYEKVLKIIGILLLPITLIALAIRFLLHSYLSYKRRIVSLDSLVPEDKRQLLLVHPELLQNIRHLPLVYSSLPLEDCFITFDSESSSKIDNLNFWVNYLSLSSKLDLSGIKVPIYKLKKVQKSPFIKEQATEFSINFPLLCREILKTESGDTVSQKGLEKLSRLFLAFIIHIAEKKENGQIQSVIPLGTPDMLWAKLLFFDYSDENPETRGLLGSRILKELERLGVLASPKVHLYTFSRVVVHWRTPNF</sequence>
<gene>
    <name evidence="2" type="ORF">CP99DC5_1014</name>
</gene>
<evidence type="ECO:0000256" key="1">
    <source>
        <dbReference type="SAM" id="Phobius"/>
    </source>
</evidence>
<name>A0ABP2X3F2_CHLPS</name>